<name>A0A8R7V1E6_TRIUA</name>
<feature type="transmembrane region" description="Helical" evidence="1">
    <location>
        <begin position="23"/>
        <end position="43"/>
    </location>
</feature>
<dbReference type="AlphaFoldDB" id="A0A8R7V1E6"/>
<keyword evidence="1" id="KW-0472">Membrane</keyword>
<dbReference type="Gramene" id="TuG1812G0700000898.01.T01">
    <property type="protein sequence ID" value="TuG1812G0700000898.01.T01.cds288615"/>
    <property type="gene ID" value="TuG1812G0700000898.01"/>
</dbReference>
<organism evidence="2 3">
    <name type="scientific">Triticum urartu</name>
    <name type="common">Red wild einkorn</name>
    <name type="synonym">Crithodium urartu</name>
    <dbReference type="NCBI Taxonomy" id="4572"/>
    <lineage>
        <taxon>Eukaryota</taxon>
        <taxon>Viridiplantae</taxon>
        <taxon>Streptophyta</taxon>
        <taxon>Embryophyta</taxon>
        <taxon>Tracheophyta</taxon>
        <taxon>Spermatophyta</taxon>
        <taxon>Magnoliopsida</taxon>
        <taxon>Liliopsida</taxon>
        <taxon>Poales</taxon>
        <taxon>Poaceae</taxon>
        <taxon>BOP clade</taxon>
        <taxon>Pooideae</taxon>
        <taxon>Triticodae</taxon>
        <taxon>Triticeae</taxon>
        <taxon>Triticinae</taxon>
        <taxon>Triticum</taxon>
    </lineage>
</organism>
<sequence>MMHYLSLIEYDYIPRGLVCIKSVAHFGDTPTILVVGILTVLFGPHSPNTLVIVSFLVFLLVSLPYTS</sequence>
<reference evidence="3" key="1">
    <citation type="journal article" date="2013" name="Nature">
        <title>Draft genome of the wheat A-genome progenitor Triticum urartu.</title>
        <authorList>
            <person name="Ling H.Q."/>
            <person name="Zhao S."/>
            <person name="Liu D."/>
            <person name="Wang J."/>
            <person name="Sun H."/>
            <person name="Zhang C."/>
            <person name="Fan H."/>
            <person name="Li D."/>
            <person name="Dong L."/>
            <person name="Tao Y."/>
            <person name="Gao C."/>
            <person name="Wu H."/>
            <person name="Li Y."/>
            <person name="Cui Y."/>
            <person name="Guo X."/>
            <person name="Zheng S."/>
            <person name="Wang B."/>
            <person name="Yu K."/>
            <person name="Liang Q."/>
            <person name="Yang W."/>
            <person name="Lou X."/>
            <person name="Chen J."/>
            <person name="Feng M."/>
            <person name="Jian J."/>
            <person name="Zhang X."/>
            <person name="Luo G."/>
            <person name="Jiang Y."/>
            <person name="Liu J."/>
            <person name="Wang Z."/>
            <person name="Sha Y."/>
            <person name="Zhang B."/>
            <person name="Wu H."/>
            <person name="Tang D."/>
            <person name="Shen Q."/>
            <person name="Xue P."/>
            <person name="Zou S."/>
            <person name="Wang X."/>
            <person name="Liu X."/>
            <person name="Wang F."/>
            <person name="Yang Y."/>
            <person name="An X."/>
            <person name="Dong Z."/>
            <person name="Zhang K."/>
            <person name="Zhang X."/>
            <person name="Luo M.C."/>
            <person name="Dvorak J."/>
            <person name="Tong Y."/>
            <person name="Wang J."/>
            <person name="Yang H."/>
            <person name="Li Z."/>
            <person name="Wang D."/>
            <person name="Zhang A."/>
            <person name="Wang J."/>
        </authorList>
    </citation>
    <scope>NUCLEOTIDE SEQUENCE</scope>
    <source>
        <strain evidence="3">cv. G1812</strain>
    </source>
</reference>
<keyword evidence="3" id="KW-1185">Reference proteome</keyword>
<keyword evidence="1" id="KW-1133">Transmembrane helix</keyword>
<protein>
    <submittedName>
        <fullName evidence="2">Uncharacterized protein</fullName>
    </submittedName>
</protein>
<proteinExistence type="predicted"/>
<reference evidence="2" key="2">
    <citation type="submission" date="2018-03" db="EMBL/GenBank/DDBJ databases">
        <title>The Triticum urartu genome reveals the dynamic nature of wheat genome evolution.</title>
        <authorList>
            <person name="Ling H."/>
            <person name="Ma B."/>
            <person name="Shi X."/>
            <person name="Liu H."/>
            <person name="Dong L."/>
            <person name="Sun H."/>
            <person name="Cao Y."/>
            <person name="Gao Q."/>
            <person name="Zheng S."/>
            <person name="Li Y."/>
            <person name="Yu Y."/>
            <person name="Du H."/>
            <person name="Qi M."/>
            <person name="Li Y."/>
            <person name="Yu H."/>
            <person name="Cui Y."/>
            <person name="Wang N."/>
            <person name="Chen C."/>
            <person name="Wu H."/>
            <person name="Zhao Y."/>
            <person name="Zhang J."/>
            <person name="Li Y."/>
            <person name="Zhou W."/>
            <person name="Zhang B."/>
            <person name="Hu W."/>
            <person name="Eijk M."/>
            <person name="Tang J."/>
            <person name="Witsenboer H."/>
            <person name="Zhao S."/>
            <person name="Li Z."/>
            <person name="Zhang A."/>
            <person name="Wang D."/>
            <person name="Liang C."/>
        </authorList>
    </citation>
    <scope>NUCLEOTIDE SEQUENCE [LARGE SCALE GENOMIC DNA]</scope>
    <source>
        <strain evidence="2">cv. G1812</strain>
    </source>
</reference>
<evidence type="ECO:0000256" key="1">
    <source>
        <dbReference type="SAM" id="Phobius"/>
    </source>
</evidence>
<dbReference type="EnsemblPlants" id="TuG1812G0700000898.01.T01">
    <property type="protein sequence ID" value="TuG1812G0700000898.01.T01.cds288615"/>
    <property type="gene ID" value="TuG1812G0700000898.01"/>
</dbReference>
<accession>A0A8R7V1E6</accession>
<dbReference type="Proteomes" id="UP000015106">
    <property type="component" value="Chromosome 7"/>
</dbReference>
<keyword evidence="1" id="KW-0812">Transmembrane</keyword>
<evidence type="ECO:0000313" key="2">
    <source>
        <dbReference type="EnsemblPlants" id="TuG1812G0700000898.01.T01.cds288615"/>
    </source>
</evidence>
<evidence type="ECO:0000313" key="3">
    <source>
        <dbReference type="Proteomes" id="UP000015106"/>
    </source>
</evidence>
<reference evidence="2" key="3">
    <citation type="submission" date="2022-06" db="UniProtKB">
        <authorList>
            <consortium name="EnsemblPlants"/>
        </authorList>
    </citation>
    <scope>IDENTIFICATION</scope>
</reference>